<organism evidence="1 2">
    <name type="scientific">Eumeta variegata</name>
    <name type="common">Bagworm moth</name>
    <name type="synonym">Eumeta japonica</name>
    <dbReference type="NCBI Taxonomy" id="151549"/>
    <lineage>
        <taxon>Eukaryota</taxon>
        <taxon>Metazoa</taxon>
        <taxon>Ecdysozoa</taxon>
        <taxon>Arthropoda</taxon>
        <taxon>Hexapoda</taxon>
        <taxon>Insecta</taxon>
        <taxon>Pterygota</taxon>
        <taxon>Neoptera</taxon>
        <taxon>Endopterygota</taxon>
        <taxon>Lepidoptera</taxon>
        <taxon>Glossata</taxon>
        <taxon>Ditrysia</taxon>
        <taxon>Tineoidea</taxon>
        <taxon>Psychidae</taxon>
        <taxon>Oiketicinae</taxon>
        <taxon>Eumeta</taxon>
    </lineage>
</organism>
<reference evidence="1 2" key="1">
    <citation type="journal article" date="2019" name="Commun. Biol.">
        <title>The bagworm genome reveals a unique fibroin gene that provides high tensile strength.</title>
        <authorList>
            <person name="Kono N."/>
            <person name="Nakamura H."/>
            <person name="Ohtoshi R."/>
            <person name="Tomita M."/>
            <person name="Numata K."/>
            <person name="Arakawa K."/>
        </authorList>
    </citation>
    <scope>NUCLEOTIDE SEQUENCE [LARGE SCALE GENOMIC DNA]</scope>
</reference>
<keyword evidence="2" id="KW-1185">Reference proteome</keyword>
<proteinExistence type="predicted"/>
<dbReference type="EMBL" id="BGZK01001527">
    <property type="protein sequence ID" value="GBP81727.1"/>
    <property type="molecule type" value="Genomic_DNA"/>
</dbReference>
<sequence length="123" mass="13871">MKQLSKQQIRKRYQQVDTAPTSAVILTNNAGEPLRLTAAGGAGGRASSRLVTQCRRQARKSVLMRGNYPLYPLPVLVSLFLSRWTFRSLQRLAEDVSRHWASVARSASYRCRSDLKSSQHLKL</sequence>
<gene>
    <name evidence="1" type="ORF">EVAR_59666_1</name>
</gene>
<protein>
    <submittedName>
        <fullName evidence="1">Uncharacterized protein</fullName>
    </submittedName>
</protein>
<name>A0A4C1Z505_EUMVA</name>
<evidence type="ECO:0000313" key="1">
    <source>
        <dbReference type="EMBL" id="GBP81727.1"/>
    </source>
</evidence>
<dbReference type="AlphaFoldDB" id="A0A4C1Z505"/>
<dbReference type="Proteomes" id="UP000299102">
    <property type="component" value="Unassembled WGS sequence"/>
</dbReference>
<evidence type="ECO:0000313" key="2">
    <source>
        <dbReference type="Proteomes" id="UP000299102"/>
    </source>
</evidence>
<comment type="caution">
    <text evidence="1">The sequence shown here is derived from an EMBL/GenBank/DDBJ whole genome shotgun (WGS) entry which is preliminary data.</text>
</comment>
<accession>A0A4C1Z505</accession>